<evidence type="ECO:0000313" key="3">
    <source>
        <dbReference type="Proteomes" id="UP000298714"/>
    </source>
</evidence>
<accession>A0A4D7CAB2</accession>
<organism evidence="2 3">
    <name type="scientific">Hankyongella ginsenosidimutans</name>
    <dbReference type="NCBI Taxonomy" id="1763828"/>
    <lineage>
        <taxon>Bacteria</taxon>
        <taxon>Pseudomonadati</taxon>
        <taxon>Pseudomonadota</taxon>
        <taxon>Alphaproteobacteria</taxon>
        <taxon>Sphingomonadales</taxon>
        <taxon>Sphingomonadaceae</taxon>
        <taxon>Hankyongella</taxon>
    </lineage>
</organism>
<dbReference type="Pfam" id="PF00239">
    <property type="entry name" value="Resolvase"/>
    <property type="match status" value="1"/>
</dbReference>
<sequence>MFRDDLTGKTANRSGLKDLLAFLKARKGRTVVIIDDLNRLARSVRTHYAIRDAVAKAGGKLESPSVPLPTIPTTTYWKSSKRLSRASIAARTPNRR</sequence>
<proteinExistence type="predicted"/>
<protein>
    <submittedName>
        <fullName evidence="2">Recombinase family protein</fullName>
    </submittedName>
</protein>
<name>A0A4D7CAB2_9SPHN</name>
<dbReference type="Gene3D" id="3.40.50.1390">
    <property type="entry name" value="Resolvase, N-terminal catalytic domain"/>
    <property type="match status" value="1"/>
</dbReference>
<dbReference type="GO" id="GO:0003677">
    <property type="term" value="F:DNA binding"/>
    <property type="evidence" value="ECO:0007669"/>
    <property type="project" value="InterPro"/>
</dbReference>
<evidence type="ECO:0000259" key="1">
    <source>
        <dbReference type="PROSITE" id="PS51736"/>
    </source>
</evidence>
<dbReference type="KEGG" id="hgn:E6W36_14320"/>
<dbReference type="InterPro" id="IPR036162">
    <property type="entry name" value="Resolvase-like_N_sf"/>
</dbReference>
<feature type="domain" description="Resolvase/invertase-type recombinase catalytic" evidence="1">
    <location>
        <begin position="1"/>
        <end position="96"/>
    </location>
</feature>
<dbReference type="SUPFAM" id="SSF53041">
    <property type="entry name" value="Resolvase-like"/>
    <property type="match status" value="1"/>
</dbReference>
<evidence type="ECO:0000313" key="2">
    <source>
        <dbReference type="EMBL" id="QCI80257.1"/>
    </source>
</evidence>
<dbReference type="EMBL" id="CP039704">
    <property type="protein sequence ID" value="QCI80257.1"/>
    <property type="molecule type" value="Genomic_DNA"/>
</dbReference>
<dbReference type="GO" id="GO:0000150">
    <property type="term" value="F:DNA strand exchange activity"/>
    <property type="evidence" value="ECO:0007669"/>
    <property type="project" value="InterPro"/>
</dbReference>
<dbReference type="PROSITE" id="PS51736">
    <property type="entry name" value="RECOMBINASES_3"/>
    <property type="match status" value="1"/>
</dbReference>
<dbReference type="Proteomes" id="UP000298714">
    <property type="component" value="Chromosome"/>
</dbReference>
<keyword evidence="3" id="KW-1185">Reference proteome</keyword>
<gene>
    <name evidence="2" type="ORF">E6W36_14320</name>
</gene>
<dbReference type="InterPro" id="IPR006119">
    <property type="entry name" value="Resolv_N"/>
</dbReference>
<reference evidence="3" key="1">
    <citation type="submission" date="2019-04" db="EMBL/GenBank/DDBJ databases">
        <title>Complete genome sequence of Sphingomonas sp. W1-2-3.</title>
        <authorList>
            <person name="Im W.T."/>
        </authorList>
    </citation>
    <scope>NUCLEOTIDE SEQUENCE [LARGE SCALE GENOMIC DNA]</scope>
    <source>
        <strain evidence="3">W1-2-3</strain>
    </source>
</reference>
<dbReference type="AlphaFoldDB" id="A0A4D7CAB2"/>